<name>A0A093UQI3_TALMA</name>
<evidence type="ECO:0000256" key="1">
    <source>
        <dbReference type="SAM" id="MobiDB-lite"/>
    </source>
</evidence>
<dbReference type="EMBL" id="JPOX01000043">
    <property type="protein sequence ID" value="KFX42522.1"/>
    <property type="molecule type" value="Genomic_DNA"/>
</dbReference>
<dbReference type="AlphaFoldDB" id="A0A093UQI3"/>
<sequence length="323" mass="36415">MVYTRLQYLQEPNPRLHVLERSSSFTQGAQWQAIERIDSWPEFADLKRKFLDRLGKSIEPDSIRTVVEKSGFNSIYDESGLAQLHGTTIVMPVAKALPEDTCIRPGGEISVDQPDLRPDWGATMKTASGGRRPIVCGDTKLGWNVLAAVRIVGSNRHGYDEVEGRHLVLPLEQLQHYCLGFDVPFGFILTEEYIVCCHFILSPESKRSPRPKRTQGRYHQHARIQSTSTASSGFESSFSDMSFEPALTDRHVGRVKLSIDPWSPSADDGSFEMKLSLWLLVMEARNHNGLRTVDDDPSDFGPSQEASESKGKERRRETGRNIR</sequence>
<keyword evidence="2" id="KW-0418">Kinase</keyword>
<dbReference type="HOGENOM" id="CLU_861000_0_0_1"/>
<gene>
    <name evidence="2" type="ORF">GQ26_0430100</name>
</gene>
<organism evidence="2">
    <name type="scientific">Talaromyces marneffei PM1</name>
    <dbReference type="NCBI Taxonomy" id="1077442"/>
    <lineage>
        <taxon>Eukaryota</taxon>
        <taxon>Fungi</taxon>
        <taxon>Dikarya</taxon>
        <taxon>Ascomycota</taxon>
        <taxon>Pezizomycotina</taxon>
        <taxon>Eurotiomycetes</taxon>
        <taxon>Eurotiomycetidae</taxon>
        <taxon>Eurotiales</taxon>
        <taxon>Trichocomaceae</taxon>
        <taxon>Talaromyces</taxon>
        <taxon>Talaromyces sect. Talaromyces</taxon>
    </lineage>
</organism>
<evidence type="ECO:0000313" key="2">
    <source>
        <dbReference type="EMBL" id="KFX42522.1"/>
    </source>
</evidence>
<accession>A0A093UQI3</accession>
<proteinExistence type="predicted"/>
<reference key="1">
    <citation type="journal article" date="2014" name="PLoS Genet.">
        <title>Signature Gene Expression Reveals Novel Clues to the Molecular Mechanisms of Dimorphic Transition in Penicillium marneffei.</title>
        <authorList>
            <person name="Yang E."/>
            <person name="Wang G."/>
            <person name="Cai J."/>
            <person name="Woo P.C."/>
            <person name="Lau S.K."/>
            <person name="Yuen K.-Y."/>
            <person name="Chow W.-N."/>
            <person name="Lin X."/>
        </authorList>
    </citation>
    <scope>NUCLEOTIDE SEQUENCE [LARGE SCALE GENOMIC DNA]</scope>
    <source>
        <strain>PM1</strain>
    </source>
</reference>
<reference evidence="2" key="2">
    <citation type="journal article" date="2014" name="PLoS Genet.">
        <title>Signature gene expression reveals novel clues to the molecular mechanisms of dimorphic transition in Penicillium marneffei.</title>
        <authorList>
            <person name="Yang E."/>
            <person name="Wang G."/>
            <person name="Cai J."/>
            <person name="Woo P.C."/>
            <person name="Lau S.K."/>
            <person name="Yuen K.-Y."/>
            <person name="Chow W.-N."/>
            <person name="Lin X."/>
        </authorList>
    </citation>
    <scope>NUCLEOTIDE SEQUENCE</scope>
    <source>
        <strain evidence="2">PM1</strain>
    </source>
</reference>
<keyword evidence="2" id="KW-0808">Transferase</keyword>
<feature type="compositionally biased region" description="Basic and acidic residues" evidence="1">
    <location>
        <begin position="307"/>
        <end position="323"/>
    </location>
</feature>
<feature type="compositionally biased region" description="Basic residues" evidence="1">
    <location>
        <begin position="208"/>
        <end position="222"/>
    </location>
</feature>
<feature type="region of interest" description="Disordered" evidence="1">
    <location>
        <begin position="206"/>
        <end position="234"/>
    </location>
</feature>
<feature type="region of interest" description="Disordered" evidence="1">
    <location>
        <begin position="291"/>
        <end position="323"/>
    </location>
</feature>
<protein>
    <submittedName>
        <fullName evidence="2">Serine/threonine-protein kinase ULK2</fullName>
    </submittedName>
</protein>
<dbReference type="GO" id="GO:0016301">
    <property type="term" value="F:kinase activity"/>
    <property type="evidence" value="ECO:0007669"/>
    <property type="project" value="UniProtKB-KW"/>
</dbReference>
<comment type="caution">
    <text evidence="2">The sequence shown here is derived from an EMBL/GenBank/DDBJ whole genome shotgun (WGS) entry which is preliminary data.</text>
</comment>